<feature type="region of interest" description="Disordered" evidence="1">
    <location>
        <begin position="39"/>
        <end position="194"/>
    </location>
</feature>
<organism evidence="3 4">
    <name type="scientific">Prauserella sediminis</name>
    <dbReference type="NCBI Taxonomy" id="577680"/>
    <lineage>
        <taxon>Bacteria</taxon>
        <taxon>Bacillati</taxon>
        <taxon>Actinomycetota</taxon>
        <taxon>Actinomycetes</taxon>
        <taxon>Pseudonocardiales</taxon>
        <taxon>Pseudonocardiaceae</taxon>
        <taxon>Prauserella</taxon>
        <taxon>Prauserella salsuginis group</taxon>
    </lineage>
</organism>
<comment type="caution">
    <text evidence="3">The sequence shown here is derived from an EMBL/GenBank/DDBJ whole genome shotgun (WGS) entry which is preliminary data.</text>
</comment>
<dbReference type="Proteomes" id="UP000564573">
    <property type="component" value="Unassembled WGS sequence"/>
</dbReference>
<gene>
    <name evidence="3" type="ORF">FB384_002302</name>
</gene>
<evidence type="ECO:0000313" key="4">
    <source>
        <dbReference type="Proteomes" id="UP000564573"/>
    </source>
</evidence>
<sequence>MLWLFGQIWLWLLVAFALGALAGALLTWPARRRRDADARASADARDADDGPVSTSAETTSAAPRSARSMGGTATFAPVEPGSLEPGSPAYSAPVEIPGAGQRAEEATGQQPHHAHVPGQHRGRRRAPRTPDVEPARSTAGDGGDNHVIGILDETTGSGRTSGTLPSRRAWHTRNEWPDEADEWATEHRIPRSGG</sequence>
<protein>
    <submittedName>
        <fullName evidence="3">Uncharacterized protein</fullName>
    </submittedName>
</protein>
<dbReference type="EMBL" id="JACIBS010000001">
    <property type="protein sequence ID" value="MBB3663398.1"/>
    <property type="molecule type" value="Genomic_DNA"/>
</dbReference>
<keyword evidence="2" id="KW-1133">Transmembrane helix</keyword>
<proteinExistence type="predicted"/>
<feature type="compositionally biased region" description="Basic residues" evidence="1">
    <location>
        <begin position="112"/>
        <end position="127"/>
    </location>
</feature>
<feature type="transmembrane region" description="Helical" evidence="2">
    <location>
        <begin position="6"/>
        <end position="28"/>
    </location>
</feature>
<keyword evidence="2" id="KW-0472">Membrane</keyword>
<dbReference type="RefSeq" id="WP_183785756.1">
    <property type="nucleotide sequence ID" value="NZ_JACIBS010000001.1"/>
</dbReference>
<feature type="compositionally biased region" description="Polar residues" evidence="1">
    <location>
        <begin position="52"/>
        <end position="62"/>
    </location>
</feature>
<feature type="compositionally biased region" description="Polar residues" evidence="1">
    <location>
        <begin position="154"/>
        <end position="164"/>
    </location>
</feature>
<dbReference type="AlphaFoldDB" id="A0A839XR43"/>
<feature type="compositionally biased region" description="Basic and acidic residues" evidence="1">
    <location>
        <begin position="39"/>
        <end position="48"/>
    </location>
</feature>
<feature type="compositionally biased region" description="Basic and acidic residues" evidence="1">
    <location>
        <begin position="184"/>
        <end position="194"/>
    </location>
</feature>
<accession>A0A839XR43</accession>
<reference evidence="3 4" key="1">
    <citation type="submission" date="2020-08" db="EMBL/GenBank/DDBJ databases">
        <title>Sequencing the genomes of 1000 actinobacteria strains.</title>
        <authorList>
            <person name="Klenk H.-P."/>
        </authorList>
    </citation>
    <scope>NUCLEOTIDE SEQUENCE [LARGE SCALE GENOMIC DNA]</scope>
    <source>
        <strain evidence="3 4">DSM 45267</strain>
    </source>
</reference>
<keyword evidence="4" id="KW-1185">Reference proteome</keyword>
<evidence type="ECO:0000256" key="1">
    <source>
        <dbReference type="SAM" id="MobiDB-lite"/>
    </source>
</evidence>
<keyword evidence="2" id="KW-0812">Transmembrane</keyword>
<evidence type="ECO:0000256" key="2">
    <source>
        <dbReference type="SAM" id="Phobius"/>
    </source>
</evidence>
<evidence type="ECO:0000313" key="3">
    <source>
        <dbReference type="EMBL" id="MBB3663398.1"/>
    </source>
</evidence>
<name>A0A839XR43_9PSEU</name>